<dbReference type="PANTHER" id="PTHR46438:SF12">
    <property type="entry name" value="ALPHA_BETA-HYDROLASES SUPERFAMILY PROTEIN"/>
    <property type="match status" value="1"/>
</dbReference>
<gene>
    <name evidence="2" type="ORF">DCF15_21520</name>
</gene>
<evidence type="ECO:0000259" key="1">
    <source>
        <dbReference type="Pfam" id="PF12697"/>
    </source>
</evidence>
<dbReference type="PANTHER" id="PTHR46438">
    <property type="entry name" value="ALPHA/BETA-HYDROLASES SUPERFAMILY PROTEIN"/>
    <property type="match status" value="1"/>
</dbReference>
<sequence>MTDSSPATSPTALPTAEAMTWQWRGLSIGYQPAAIEQNQNNPDVPAVALIHGFGASSIHWRKNIPDLAQTCRVYAIDLLGYGKSAKPTPGKPLDYTFETWSQQVLDFCYHIVGQPAFLIGNSIGCIVAMQAAVSDRKWVRGVALLDCSLRLLHDRKRQTLPWYRSGPTPLIQKVLGYRPLISFFFAQLAKPKAVKRILRQAYGRKEAVTDELVSLLLEPAFDEGAVDVFLAFIRYSQGPIPEDLLPQLTCSTLILWGQEDPWEPVELARAYGEYPAVENFIELEGLGHCPQDEAPELVNPILADWIERCVKKPAG</sequence>
<dbReference type="SUPFAM" id="SSF53474">
    <property type="entry name" value="alpha/beta-Hydrolases"/>
    <property type="match status" value="1"/>
</dbReference>
<evidence type="ECO:0000313" key="3">
    <source>
        <dbReference type="Proteomes" id="UP000249794"/>
    </source>
</evidence>
<organism evidence="2 3">
    <name type="scientific">Phormidesmis priestleyi</name>
    <dbReference type="NCBI Taxonomy" id="268141"/>
    <lineage>
        <taxon>Bacteria</taxon>
        <taxon>Bacillati</taxon>
        <taxon>Cyanobacteriota</taxon>
        <taxon>Cyanophyceae</taxon>
        <taxon>Leptolyngbyales</taxon>
        <taxon>Leptolyngbyaceae</taxon>
        <taxon>Phormidesmis</taxon>
    </lineage>
</organism>
<dbReference type="GO" id="GO:0016787">
    <property type="term" value="F:hydrolase activity"/>
    <property type="evidence" value="ECO:0007669"/>
    <property type="project" value="UniProtKB-KW"/>
</dbReference>
<feature type="domain" description="AB hydrolase-1" evidence="1">
    <location>
        <begin position="49"/>
        <end position="299"/>
    </location>
</feature>
<name>A0A2W4WLR1_9CYAN</name>
<dbReference type="Pfam" id="PF12697">
    <property type="entry name" value="Abhydrolase_6"/>
    <property type="match status" value="1"/>
</dbReference>
<protein>
    <submittedName>
        <fullName evidence="2">Alpha/beta hydrolase</fullName>
    </submittedName>
</protein>
<keyword evidence="2" id="KW-0378">Hydrolase</keyword>
<dbReference type="EMBL" id="QBMP01000356">
    <property type="protein sequence ID" value="PZO45460.1"/>
    <property type="molecule type" value="Genomic_DNA"/>
</dbReference>
<evidence type="ECO:0000313" key="2">
    <source>
        <dbReference type="EMBL" id="PZO45460.1"/>
    </source>
</evidence>
<dbReference type="AlphaFoldDB" id="A0A2W4WLR1"/>
<comment type="caution">
    <text evidence="2">The sequence shown here is derived from an EMBL/GenBank/DDBJ whole genome shotgun (WGS) entry which is preliminary data.</text>
</comment>
<reference evidence="2 3" key="2">
    <citation type="submission" date="2018-06" db="EMBL/GenBank/DDBJ databases">
        <title>Metagenomic assembly of (sub)arctic Cyanobacteria and their associated microbiome from non-axenic cultures.</title>
        <authorList>
            <person name="Baurain D."/>
        </authorList>
    </citation>
    <scope>NUCLEOTIDE SEQUENCE [LARGE SCALE GENOMIC DNA]</scope>
    <source>
        <strain evidence="2">ULC027bin1</strain>
    </source>
</reference>
<dbReference type="Proteomes" id="UP000249794">
    <property type="component" value="Unassembled WGS sequence"/>
</dbReference>
<dbReference type="InterPro" id="IPR000073">
    <property type="entry name" value="AB_hydrolase_1"/>
</dbReference>
<proteinExistence type="predicted"/>
<reference evidence="3" key="1">
    <citation type="submission" date="2018-04" db="EMBL/GenBank/DDBJ databases">
        <authorList>
            <person name="Cornet L."/>
        </authorList>
    </citation>
    <scope>NUCLEOTIDE SEQUENCE [LARGE SCALE GENOMIC DNA]</scope>
</reference>
<dbReference type="InterPro" id="IPR029058">
    <property type="entry name" value="AB_hydrolase_fold"/>
</dbReference>
<dbReference type="Gene3D" id="3.40.50.1820">
    <property type="entry name" value="alpha/beta hydrolase"/>
    <property type="match status" value="1"/>
</dbReference>
<accession>A0A2W4WLR1</accession>